<evidence type="ECO:0000313" key="2">
    <source>
        <dbReference type="EMBL" id="CAG8388000.1"/>
    </source>
</evidence>
<dbReference type="OrthoDB" id="2564987at2759"/>
<proteinExistence type="predicted"/>
<feature type="chain" id="PRO_5040844828" evidence="1">
    <location>
        <begin position="20"/>
        <end position="261"/>
    </location>
</feature>
<dbReference type="Proteomes" id="UP001152649">
    <property type="component" value="Unassembled WGS sequence"/>
</dbReference>
<reference evidence="2" key="1">
    <citation type="submission" date="2021-07" db="EMBL/GenBank/DDBJ databases">
        <authorList>
            <person name="Branca A.L. A."/>
        </authorList>
    </citation>
    <scope>NUCLEOTIDE SEQUENCE</scope>
</reference>
<dbReference type="Gene3D" id="2.40.40.10">
    <property type="entry name" value="RlpA-like domain"/>
    <property type="match status" value="1"/>
</dbReference>
<keyword evidence="3" id="KW-1185">Reference proteome</keyword>
<gene>
    <name evidence="2" type="ORF">PSALAMII_LOCUS6426</name>
</gene>
<evidence type="ECO:0000256" key="1">
    <source>
        <dbReference type="SAM" id="SignalP"/>
    </source>
</evidence>
<sequence length="261" mass="27955">MSLQPMVAVSLLLTVGTFARSIIGSGQGFGTYYYDIEQVESCGTSFQYQNKGGLMCSPTTLLSLDQINTNYVVAMNNTQLGMDLSMYCGRRVVVSINGQQSDLQLFIGDGCQRCGLGSSVSDIWNAEGAPGLDFSYTVLNELSDGNACTAGHVAISWEILDEKIYDFDNSSSAIISVYDSTSSQTTAVEPLVQCLTQTESPTTMTIDTPATQSTSFSAVCSESAWQCDGDALEQCVKSVWHPRATCMAGHNCEGGSNPYCI</sequence>
<organism evidence="2 3">
    <name type="scientific">Penicillium salamii</name>
    <dbReference type="NCBI Taxonomy" id="1612424"/>
    <lineage>
        <taxon>Eukaryota</taxon>
        <taxon>Fungi</taxon>
        <taxon>Dikarya</taxon>
        <taxon>Ascomycota</taxon>
        <taxon>Pezizomycotina</taxon>
        <taxon>Eurotiomycetes</taxon>
        <taxon>Eurotiomycetidae</taxon>
        <taxon>Eurotiales</taxon>
        <taxon>Aspergillaceae</taxon>
        <taxon>Penicillium</taxon>
    </lineage>
</organism>
<dbReference type="EMBL" id="CAJVPG010000288">
    <property type="protein sequence ID" value="CAG8388000.1"/>
    <property type="molecule type" value="Genomic_DNA"/>
</dbReference>
<keyword evidence="1" id="KW-0732">Signal</keyword>
<protein>
    <submittedName>
        <fullName evidence="2">Uncharacterized protein</fullName>
    </submittedName>
</protein>
<name>A0A9W4NJW4_9EURO</name>
<dbReference type="AlphaFoldDB" id="A0A9W4NJW4"/>
<feature type="signal peptide" evidence="1">
    <location>
        <begin position="1"/>
        <end position="19"/>
    </location>
</feature>
<evidence type="ECO:0000313" key="3">
    <source>
        <dbReference type="Proteomes" id="UP001152649"/>
    </source>
</evidence>
<comment type="caution">
    <text evidence="2">The sequence shown here is derived from an EMBL/GenBank/DDBJ whole genome shotgun (WGS) entry which is preliminary data.</text>
</comment>
<dbReference type="InterPro" id="IPR036908">
    <property type="entry name" value="RlpA-like_sf"/>
</dbReference>
<accession>A0A9W4NJW4</accession>